<gene>
    <name evidence="2" type="ordered locus">SCATT_42810</name>
</gene>
<name>G8WSU6_STREN</name>
<dbReference type="EMBL" id="CP003219">
    <property type="protein sequence ID" value="AEW96652.1"/>
    <property type="molecule type" value="Genomic_DNA"/>
</dbReference>
<dbReference type="PATRIC" id="fig|1003195.29.peg.4276"/>
<organism evidence="2 3">
    <name type="scientific">Streptantibioticus cattleyicolor (strain ATCC 35852 / DSM 46488 / JCM 4925 / NBRC 14057 / NRRL 8057)</name>
    <name type="common">Streptomyces cattleya</name>
    <dbReference type="NCBI Taxonomy" id="1003195"/>
    <lineage>
        <taxon>Bacteria</taxon>
        <taxon>Bacillati</taxon>
        <taxon>Actinomycetota</taxon>
        <taxon>Actinomycetes</taxon>
        <taxon>Kitasatosporales</taxon>
        <taxon>Streptomycetaceae</taxon>
        <taxon>Streptantibioticus</taxon>
    </lineage>
</organism>
<protein>
    <submittedName>
        <fullName evidence="2">Uncharacterized protein</fullName>
    </submittedName>
</protein>
<dbReference type="AlphaFoldDB" id="G8WSU6"/>
<dbReference type="STRING" id="1003195.SCATT_42810"/>
<sequence>MRRRNYRDRLGGRPGTVSWLPSPDRCLADIEADPRNHHS</sequence>
<evidence type="ECO:0000313" key="2">
    <source>
        <dbReference type="EMBL" id="AEW96652.1"/>
    </source>
</evidence>
<dbReference type="Proteomes" id="UP000007842">
    <property type="component" value="Chromosome"/>
</dbReference>
<dbReference type="HOGENOM" id="CLU_3317503_0_0_11"/>
<feature type="region of interest" description="Disordered" evidence="1">
    <location>
        <begin position="1"/>
        <end position="23"/>
    </location>
</feature>
<keyword evidence="3" id="KW-1185">Reference proteome</keyword>
<reference evidence="3" key="1">
    <citation type="submission" date="2011-12" db="EMBL/GenBank/DDBJ databases">
        <title>Complete genome sequence of Streptomyces cattleya strain DSM 46488.</title>
        <authorList>
            <person name="Ou H.-Y."/>
            <person name="Li P."/>
            <person name="Zhao C."/>
            <person name="O'Hagan D."/>
            <person name="Deng Z."/>
        </authorList>
    </citation>
    <scope>NUCLEOTIDE SEQUENCE [LARGE SCALE GENOMIC DNA]</scope>
    <source>
        <strain evidence="3">ATCC 35852 / DSM 46488 / JCM 4925 / NBRC 14057 / NRRL 8057</strain>
    </source>
</reference>
<proteinExistence type="predicted"/>
<evidence type="ECO:0000256" key="1">
    <source>
        <dbReference type="SAM" id="MobiDB-lite"/>
    </source>
</evidence>
<accession>G8WSU6</accession>
<evidence type="ECO:0000313" key="3">
    <source>
        <dbReference type="Proteomes" id="UP000007842"/>
    </source>
</evidence>
<dbReference type="KEGG" id="scy:SCATT_42810"/>